<feature type="chain" id="PRO_5035219399" description="High-affinity zinc uptake system protein ZnuA" evidence="7">
    <location>
        <begin position="23"/>
        <end position="325"/>
    </location>
</feature>
<evidence type="ECO:0000313" key="8">
    <source>
        <dbReference type="EMBL" id="MBE3637917.1"/>
    </source>
</evidence>
<sequence>MRMISKMLAAGILAGAATTARAEIPHVVTDIPPVHGLVARVMQGLGTPDLVIPPGSSPHGYALRPSEAAGLARAGLVVWVGESLTPWLEQPLDRLAGDAAHLELMAVPGTHLLEFREGATFEPHSHEGEGGHDHDHDHAHDDHDHDHAEHDHHHEGADPHAWLDPQNGALWLDAIAAELSRLDPEHAAEYAANAAAGREEIATAAAEAQARLTPVQGRPFVVFHDAYHYFEAAFGLEAAGAISMGDASDPGPARVEEVRDLVRETGAVCAFSEPEFSDRLVDTVIEGSAANKAHLDPLGADLETGPGFYPALIGSLAAAMAGCLG</sequence>
<evidence type="ECO:0000256" key="1">
    <source>
        <dbReference type="ARBA" id="ARBA00011028"/>
    </source>
</evidence>
<evidence type="ECO:0000256" key="2">
    <source>
        <dbReference type="ARBA" id="ARBA00015915"/>
    </source>
</evidence>
<dbReference type="PANTHER" id="PTHR42953:SF3">
    <property type="entry name" value="HIGH-AFFINITY ZINC UPTAKE SYSTEM PROTEIN ZNUA"/>
    <property type="match status" value="1"/>
</dbReference>
<evidence type="ECO:0000256" key="3">
    <source>
        <dbReference type="ARBA" id="ARBA00022448"/>
    </source>
</evidence>
<protein>
    <recommendedName>
        <fullName evidence="2">High-affinity zinc uptake system protein ZnuA</fullName>
    </recommendedName>
</protein>
<evidence type="ECO:0000256" key="6">
    <source>
        <dbReference type="SAM" id="MobiDB-lite"/>
    </source>
</evidence>
<evidence type="ECO:0000256" key="5">
    <source>
        <dbReference type="ARBA" id="ARBA00022906"/>
    </source>
</evidence>
<dbReference type="Gene3D" id="3.40.50.1980">
    <property type="entry name" value="Nitrogenase molybdenum iron protein domain"/>
    <property type="match status" value="2"/>
</dbReference>
<evidence type="ECO:0000256" key="4">
    <source>
        <dbReference type="ARBA" id="ARBA00022729"/>
    </source>
</evidence>
<dbReference type="AlphaFoldDB" id="A0A8J7CWL6"/>
<comment type="similarity">
    <text evidence="1">Belongs to the bacterial solute-binding protein 9 family.</text>
</comment>
<keyword evidence="3" id="KW-0813">Transport</keyword>
<keyword evidence="4 7" id="KW-0732">Signal</keyword>
<reference evidence="8" key="1">
    <citation type="submission" date="2020-09" db="EMBL/GenBank/DDBJ databases">
        <title>A novel bacterium of genus Mangrovicoccus, isolated from South China Sea.</title>
        <authorList>
            <person name="Huang H."/>
            <person name="Mo K."/>
            <person name="Hu Y."/>
        </authorList>
    </citation>
    <scope>NUCLEOTIDE SEQUENCE</scope>
    <source>
        <strain evidence="8">HB182678</strain>
    </source>
</reference>
<keyword evidence="5" id="KW-0862">Zinc</keyword>
<dbReference type="GO" id="GO:0006829">
    <property type="term" value="P:zinc ion transport"/>
    <property type="evidence" value="ECO:0007669"/>
    <property type="project" value="UniProtKB-KW"/>
</dbReference>
<dbReference type="RefSeq" id="WP_193181068.1">
    <property type="nucleotide sequence ID" value="NZ_JACVXA010000013.1"/>
</dbReference>
<keyword evidence="9" id="KW-1185">Reference proteome</keyword>
<evidence type="ECO:0000313" key="9">
    <source>
        <dbReference type="Proteomes" id="UP000609121"/>
    </source>
</evidence>
<dbReference type="SUPFAM" id="SSF53807">
    <property type="entry name" value="Helical backbone' metal receptor"/>
    <property type="match status" value="1"/>
</dbReference>
<comment type="caution">
    <text evidence="8">The sequence shown here is derived from an EMBL/GenBank/DDBJ whole genome shotgun (WGS) entry which is preliminary data.</text>
</comment>
<feature type="signal peptide" evidence="7">
    <location>
        <begin position="1"/>
        <end position="22"/>
    </location>
</feature>
<accession>A0A8J7CWL6</accession>
<dbReference type="Proteomes" id="UP000609121">
    <property type="component" value="Unassembled WGS sequence"/>
</dbReference>
<gene>
    <name evidence="8" type="ORF">ICN82_06855</name>
</gene>
<feature type="compositionally biased region" description="Basic and acidic residues" evidence="6">
    <location>
        <begin position="122"/>
        <end position="158"/>
    </location>
</feature>
<name>A0A8J7CWL6_9RHOB</name>
<dbReference type="GO" id="GO:0046872">
    <property type="term" value="F:metal ion binding"/>
    <property type="evidence" value="ECO:0007669"/>
    <property type="project" value="InterPro"/>
</dbReference>
<dbReference type="PANTHER" id="PTHR42953">
    <property type="entry name" value="HIGH-AFFINITY ZINC UPTAKE SYSTEM PROTEIN ZNUA-RELATED"/>
    <property type="match status" value="1"/>
</dbReference>
<dbReference type="EMBL" id="JACVXA010000013">
    <property type="protein sequence ID" value="MBE3637917.1"/>
    <property type="molecule type" value="Genomic_DNA"/>
</dbReference>
<dbReference type="InterPro" id="IPR006127">
    <property type="entry name" value="ZnuA-like"/>
</dbReference>
<evidence type="ECO:0000256" key="7">
    <source>
        <dbReference type="SAM" id="SignalP"/>
    </source>
</evidence>
<dbReference type="InterPro" id="IPR050492">
    <property type="entry name" value="Bact_metal-bind_prot9"/>
</dbReference>
<keyword evidence="5" id="KW-0406">Ion transport</keyword>
<dbReference type="Pfam" id="PF01297">
    <property type="entry name" value="ZnuA"/>
    <property type="match status" value="1"/>
</dbReference>
<organism evidence="8 9">
    <name type="scientific">Mangrovicoccus algicola</name>
    <dbReference type="NCBI Taxonomy" id="2771008"/>
    <lineage>
        <taxon>Bacteria</taxon>
        <taxon>Pseudomonadati</taxon>
        <taxon>Pseudomonadota</taxon>
        <taxon>Alphaproteobacteria</taxon>
        <taxon>Rhodobacterales</taxon>
        <taxon>Paracoccaceae</taxon>
        <taxon>Mangrovicoccus</taxon>
    </lineage>
</organism>
<feature type="region of interest" description="Disordered" evidence="6">
    <location>
        <begin position="122"/>
        <end position="160"/>
    </location>
</feature>
<keyword evidence="5" id="KW-0864">Zinc transport</keyword>
<proteinExistence type="inferred from homology"/>